<gene>
    <name evidence="1" type="ORF">JFY71_03995</name>
</gene>
<dbReference type="Proteomes" id="UP000595814">
    <property type="component" value="Chromosome"/>
</dbReference>
<evidence type="ECO:0000313" key="2">
    <source>
        <dbReference type="Proteomes" id="UP000595814"/>
    </source>
</evidence>
<keyword evidence="2" id="KW-1185">Reference proteome</keyword>
<accession>A0AC61N1M6</accession>
<keyword evidence="1" id="KW-0547">Nucleotide-binding</keyword>
<keyword evidence="1" id="KW-0067">ATP-binding</keyword>
<evidence type="ECO:0000313" key="1">
    <source>
        <dbReference type="EMBL" id="QQK08711.1"/>
    </source>
</evidence>
<proteinExistence type="predicted"/>
<dbReference type="EMBL" id="CP066744">
    <property type="protein sequence ID" value="QQK08711.1"/>
    <property type="molecule type" value="Genomic_DNA"/>
</dbReference>
<reference evidence="1 2" key="1">
    <citation type="journal article" date="2022" name="Int. J. Syst. Evol. Microbiol.">
        <title>Miniphocaeibacter halophilus sp. nov., an ammonium-tolerant acetate-producing bacterium isolated from a biogas system.</title>
        <authorList>
            <person name="Schnurer A."/>
            <person name="Singh A."/>
            <person name="Bi S."/>
            <person name="Qiao W."/>
            <person name="Westerholm M."/>
        </authorList>
    </citation>
    <scope>NUCLEOTIDE SEQUENCE [LARGE SCALE GENOMIC DNA]</scope>
    <source>
        <strain evidence="1 2">AMB_01</strain>
    </source>
</reference>
<sequence>MHENIVINNLYAGYGRKKVLHGIDLNINKGMFGLLGRNGAGKSTLMKTLVGLLEKKSGEISVCGIDISNRKQIREIIGYLPQDFNMYPNMKVDEALKYLGTLSGMKSKLLNKRVEDVLDLINLQNDRKKKVKSLSGGMKRRLGIGQAIIHNPKVLIVDEPTAGLDPEERIRFRNILADLAEDKVVILSTHIAGDIESTSKNLAIMNEGKIVFNGKVDDLKGMARGFVYKTNIAFEDIKDFKNRYIITSQRDNGEFVEMKFLYKGSPVSSFTPVEPSIEDGYLNVLYDVSGVK</sequence>
<name>A0AC61N1M6_9FIRM</name>
<protein>
    <submittedName>
        <fullName evidence="1">ABC transporter ATP-binding protein</fullName>
    </submittedName>
</protein>
<organism evidence="1 2">
    <name type="scientific">Miniphocaeibacter halophilus</name>
    <dbReference type="NCBI Taxonomy" id="2931922"/>
    <lineage>
        <taxon>Bacteria</taxon>
        <taxon>Bacillati</taxon>
        <taxon>Bacillota</taxon>
        <taxon>Tissierellia</taxon>
        <taxon>Tissierellales</taxon>
        <taxon>Peptoniphilaceae</taxon>
        <taxon>Miniphocaeibacter</taxon>
    </lineage>
</organism>